<sequence length="198" mass="23117">MIISIQGSMAVGKTALVTYLKDAIPKAVLSYEDITTILSEVEERALDKNKFEDYLEIQKLWIAHEIQRYQNVKDFPLVLMDFGAEEIDFYTRFYPQAAGHDWNPLSFLGNELTQLSYCLPDHIIFLEAKDEVLQQRKASDKTRSRNFFDFKLEKLLPLKRKWFAEKENVIFLDTNGLSREEVGQKTADLIRQMLAEEK</sequence>
<keyword evidence="2" id="KW-1185">Reference proteome</keyword>
<gene>
    <name evidence="1" type="ORF">SAMN02910293_00723</name>
</gene>
<dbReference type="eggNOG" id="COG0125">
    <property type="taxonomic scope" value="Bacteria"/>
</dbReference>
<organism evidence="1 2">
    <name type="scientific">Streptococcus henryi</name>
    <dbReference type="NCBI Taxonomy" id="439219"/>
    <lineage>
        <taxon>Bacteria</taxon>
        <taxon>Bacillati</taxon>
        <taxon>Bacillota</taxon>
        <taxon>Bacilli</taxon>
        <taxon>Lactobacillales</taxon>
        <taxon>Streptococcaceae</taxon>
        <taxon>Streptococcus</taxon>
    </lineage>
</organism>
<dbReference type="RefSeq" id="WP_074485561.1">
    <property type="nucleotide sequence ID" value="NZ_FMXP01000008.1"/>
</dbReference>
<evidence type="ECO:0000313" key="2">
    <source>
        <dbReference type="Proteomes" id="UP000182508"/>
    </source>
</evidence>
<evidence type="ECO:0000313" key="1">
    <source>
        <dbReference type="EMBL" id="SDB14347.1"/>
    </source>
</evidence>
<dbReference type="AlphaFoldDB" id="A0A1G6B122"/>
<reference evidence="1 2" key="1">
    <citation type="submission" date="2016-10" db="EMBL/GenBank/DDBJ databases">
        <authorList>
            <person name="de Groot N.N."/>
        </authorList>
    </citation>
    <scope>NUCLEOTIDE SEQUENCE [LARGE SCALE GENOMIC DNA]</scope>
    <source>
        <strain evidence="1 2">A-4</strain>
    </source>
</reference>
<dbReference type="Gene3D" id="3.40.50.300">
    <property type="entry name" value="P-loop containing nucleotide triphosphate hydrolases"/>
    <property type="match status" value="1"/>
</dbReference>
<proteinExistence type="predicted"/>
<dbReference type="SUPFAM" id="SSF52540">
    <property type="entry name" value="P-loop containing nucleoside triphosphate hydrolases"/>
    <property type="match status" value="1"/>
</dbReference>
<name>A0A1G6B122_9STRE</name>
<evidence type="ECO:0008006" key="3">
    <source>
        <dbReference type="Google" id="ProtNLM"/>
    </source>
</evidence>
<protein>
    <recommendedName>
        <fullName evidence="3">Thymidylate kinase</fullName>
    </recommendedName>
</protein>
<dbReference type="Proteomes" id="UP000182508">
    <property type="component" value="Unassembled WGS sequence"/>
</dbReference>
<dbReference type="EMBL" id="FMXP01000008">
    <property type="protein sequence ID" value="SDB14347.1"/>
    <property type="molecule type" value="Genomic_DNA"/>
</dbReference>
<accession>A0A1G6B122</accession>
<dbReference type="InterPro" id="IPR027417">
    <property type="entry name" value="P-loop_NTPase"/>
</dbReference>